<accession>A0A501W6D2</accession>
<evidence type="ECO:0000256" key="2">
    <source>
        <dbReference type="ARBA" id="ARBA00023015"/>
    </source>
</evidence>
<sequence length="130" mass="14726">MTLHLNTPKPTEAELEILQVLWQYGPSTVRFVHDELTKSKEAGYTTTLKIMQLMTEKGMLQADKSSRSHIFSPVLQEEDTQQQLLSRFLDTAFRGSASKLVMQALGNSRTSKEELDEIRNLLDKLEGGTK</sequence>
<name>A0A501W6D2_9BACT</name>
<keyword evidence="3" id="KW-0238">DNA-binding</keyword>
<dbReference type="Gene3D" id="1.10.10.10">
    <property type="entry name" value="Winged helix-like DNA-binding domain superfamily/Winged helix DNA-binding domain"/>
    <property type="match status" value="1"/>
</dbReference>
<dbReference type="GO" id="GO:0003677">
    <property type="term" value="F:DNA binding"/>
    <property type="evidence" value="ECO:0007669"/>
    <property type="project" value="UniProtKB-KW"/>
</dbReference>
<evidence type="ECO:0000313" key="5">
    <source>
        <dbReference type="EMBL" id="TPE45463.1"/>
    </source>
</evidence>
<dbReference type="InterPro" id="IPR005650">
    <property type="entry name" value="BlaI_family"/>
</dbReference>
<dbReference type="SUPFAM" id="SSF46785">
    <property type="entry name" value="Winged helix' DNA-binding domain"/>
    <property type="match status" value="1"/>
</dbReference>
<dbReference type="Gene3D" id="1.10.4040.10">
    <property type="entry name" value="Penicillinase repressor domain"/>
    <property type="match status" value="1"/>
</dbReference>
<organism evidence="5 6">
    <name type="scientific">Pontibacter mangrovi</name>
    <dbReference type="NCBI Taxonomy" id="2589816"/>
    <lineage>
        <taxon>Bacteria</taxon>
        <taxon>Pseudomonadati</taxon>
        <taxon>Bacteroidota</taxon>
        <taxon>Cytophagia</taxon>
        <taxon>Cytophagales</taxon>
        <taxon>Hymenobacteraceae</taxon>
        <taxon>Pontibacter</taxon>
    </lineage>
</organism>
<dbReference type="GO" id="GO:0045892">
    <property type="term" value="P:negative regulation of DNA-templated transcription"/>
    <property type="evidence" value="ECO:0007669"/>
    <property type="project" value="InterPro"/>
</dbReference>
<gene>
    <name evidence="5" type="ORF">FJM65_05385</name>
</gene>
<dbReference type="Proteomes" id="UP000316727">
    <property type="component" value="Unassembled WGS sequence"/>
</dbReference>
<dbReference type="EMBL" id="VFRQ01000002">
    <property type="protein sequence ID" value="TPE45463.1"/>
    <property type="molecule type" value="Genomic_DNA"/>
</dbReference>
<evidence type="ECO:0000256" key="1">
    <source>
        <dbReference type="ARBA" id="ARBA00011046"/>
    </source>
</evidence>
<comment type="caution">
    <text evidence="5">The sequence shown here is derived from an EMBL/GenBank/DDBJ whole genome shotgun (WGS) entry which is preliminary data.</text>
</comment>
<reference evidence="5 6" key="1">
    <citation type="submission" date="2019-06" db="EMBL/GenBank/DDBJ databases">
        <title>A novel bacterium of genus Pontibacter, isolated from marine sediment.</title>
        <authorList>
            <person name="Huang H."/>
            <person name="Mo K."/>
            <person name="Hu Y."/>
        </authorList>
    </citation>
    <scope>NUCLEOTIDE SEQUENCE [LARGE SCALE GENOMIC DNA]</scope>
    <source>
        <strain evidence="5 6">HB172049</strain>
    </source>
</reference>
<dbReference type="Pfam" id="PF03965">
    <property type="entry name" value="Penicillinase_R"/>
    <property type="match status" value="1"/>
</dbReference>
<dbReference type="InterPro" id="IPR036390">
    <property type="entry name" value="WH_DNA-bd_sf"/>
</dbReference>
<keyword evidence="4" id="KW-0804">Transcription</keyword>
<protein>
    <submittedName>
        <fullName evidence="5">BlaI/MecI/CopY family transcriptional regulator</fullName>
    </submittedName>
</protein>
<dbReference type="InterPro" id="IPR036388">
    <property type="entry name" value="WH-like_DNA-bd_sf"/>
</dbReference>
<keyword evidence="2" id="KW-0805">Transcription regulation</keyword>
<dbReference type="RefSeq" id="WP_140620197.1">
    <property type="nucleotide sequence ID" value="NZ_VFRQ01000002.1"/>
</dbReference>
<comment type="similarity">
    <text evidence="1">Belongs to the BlaI transcriptional regulatory family.</text>
</comment>
<proteinExistence type="inferred from homology"/>
<evidence type="ECO:0000313" key="6">
    <source>
        <dbReference type="Proteomes" id="UP000316727"/>
    </source>
</evidence>
<dbReference type="AlphaFoldDB" id="A0A501W6D2"/>
<keyword evidence="6" id="KW-1185">Reference proteome</keyword>
<evidence type="ECO:0000256" key="4">
    <source>
        <dbReference type="ARBA" id="ARBA00023163"/>
    </source>
</evidence>
<evidence type="ECO:0000256" key="3">
    <source>
        <dbReference type="ARBA" id="ARBA00023125"/>
    </source>
</evidence>
<dbReference type="PIRSF" id="PIRSF019455">
    <property type="entry name" value="CopR_AtkY"/>
    <property type="match status" value="1"/>
</dbReference>
<dbReference type="OrthoDB" id="279010at2"/>